<reference evidence="2" key="1">
    <citation type="submission" date="2021-05" db="EMBL/GenBank/DDBJ databases">
        <authorList>
            <person name="Tigano A."/>
        </authorList>
    </citation>
    <scope>NUCLEOTIDE SEQUENCE</scope>
</reference>
<protein>
    <submittedName>
        <fullName evidence="2">(Atlantic silverside) hypothetical protein</fullName>
    </submittedName>
</protein>
<feature type="non-terminal residue" evidence="2">
    <location>
        <position position="1"/>
    </location>
</feature>
<evidence type="ECO:0000313" key="2">
    <source>
        <dbReference type="EMBL" id="CAG5884176.1"/>
    </source>
</evidence>
<feature type="non-terminal residue" evidence="2">
    <location>
        <position position="377"/>
    </location>
</feature>
<dbReference type="EMBL" id="CAJRST010005557">
    <property type="protein sequence ID" value="CAG5884176.1"/>
    <property type="molecule type" value="Genomic_DNA"/>
</dbReference>
<organism evidence="2 3">
    <name type="scientific">Menidia menidia</name>
    <name type="common">Atlantic silverside</name>
    <dbReference type="NCBI Taxonomy" id="238744"/>
    <lineage>
        <taxon>Eukaryota</taxon>
        <taxon>Metazoa</taxon>
        <taxon>Chordata</taxon>
        <taxon>Craniata</taxon>
        <taxon>Vertebrata</taxon>
        <taxon>Euteleostomi</taxon>
        <taxon>Actinopterygii</taxon>
        <taxon>Neopterygii</taxon>
        <taxon>Teleostei</taxon>
        <taxon>Neoteleostei</taxon>
        <taxon>Acanthomorphata</taxon>
        <taxon>Ovalentaria</taxon>
        <taxon>Atherinomorphae</taxon>
        <taxon>Atheriniformes</taxon>
        <taxon>Atherinopsidae</taxon>
        <taxon>Menidiinae</taxon>
        <taxon>Menidia</taxon>
    </lineage>
</organism>
<evidence type="ECO:0000313" key="3">
    <source>
        <dbReference type="Proteomes" id="UP000677803"/>
    </source>
</evidence>
<dbReference type="Proteomes" id="UP000677803">
    <property type="component" value="Unassembled WGS sequence"/>
</dbReference>
<name>A0A8S4AR39_9TELE</name>
<dbReference type="OrthoDB" id="1430630at2759"/>
<dbReference type="AlphaFoldDB" id="A0A8S4AR39"/>
<keyword evidence="3" id="KW-1185">Reference proteome</keyword>
<accession>A0A8S4AR39</accession>
<comment type="caution">
    <text evidence="2">The sequence shown here is derived from an EMBL/GenBank/DDBJ whole genome shotgun (WGS) entry which is preliminary data.</text>
</comment>
<dbReference type="InterPro" id="IPR056924">
    <property type="entry name" value="SH3_Tf2-1"/>
</dbReference>
<sequence>SVKQRAFILVTDVAEGNVSAIGRWTSQICLSKRCTLGHRHLDSLLVLPSRRFLLPASLSLPFRYSGSRHPPVSHLQYSLACLPSNGMSSPAKEILHAISIEFLSDSGPHFVFQVWKTFCSSHGAKPQLLTHNPNVSVSTFPDSTIPSIRTHLRNCRIIGTRPYFSLKHRCIPASTFQPGQKVGLSSKDFPLKAYPKKLSPKYLGPFPIQSAISPSAVPHQLPPHLQVHPVFHISQIKLVNSNSSLRGASWMLSIQPPHWSFHLWNPSPGISFSSPSLLQLQPRMEESRRQQHHWFKVHVMLQLNVSKERPCHFCSYGPDALPHLPGISRVCKSGFDAPPVMLFGRLDAPPQRSPGPAVCLMVTRPKSTIPSSEELLY</sequence>
<evidence type="ECO:0000259" key="1">
    <source>
        <dbReference type="Pfam" id="PF24626"/>
    </source>
</evidence>
<gene>
    <name evidence="2" type="ORF">MMEN_LOCUS5822</name>
</gene>
<feature type="domain" description="Tf2-1-like SH3-like" evidence="1">
    <location>
        <begin position="191"/>
        <end position="237"/>
    </location>
</feature>
<dbReference type="Pfam" id="PF24626">
    <property type="entry name" value="SH3_Tf2-1"/>
    <property type="match status" value="1"/>
</dbReference>
<proteinExistence type="predicted"/>